<dbReference type="SUPFAM" id="SSF53335">
    <property type="entry name" value="S-adenosyl-L-methionine-dependent methyltransferases"/>
    <property type="match status" value="1"/>
</dbReference>
<keyword evidence="1 4" id="KW-0489">Methyltransferase</keyword>
<evidence type="ECO:0000256" key="2">
    <source>
        <dbReference type="ARBA" id="ARBA00022679"/>
    </source>
</evidence>
<dbReference type="InterPro" id="IPR029063">
    <property type="entry name" value="SAM-dependent_MTases_sf"/>
</dbReference>
<dbReference type="InterPro" id="IPR038375">
    <property type="entry name" value="NDUFAF7_sf"/>
</dbReference>
<dbReference type="RefSeq" id="WP_380816181.1">
    <property type="nucleotide sequence ID" value="NZ_JANQBK010000003.1"/>
</dbReference>
<evidence type="ECO:0000256" key="1">
    <source>
        <dbReference type="ARBA" id="ARBA00022603"/>
    </source>
</evidence>
<dbReference type="PANTHER" id="PTHR12049">
    <property type="entry name" value="PROTEIN ARGININE METHYLTRANSFERASE NDUFAF7, MITOCHONDRIAL"/>
    <property type="match status" value="1"/>
</dbReference>
<sequence>MTNANPTPADTPSPSPSGTREGSGDAPLPERLARAITLAGPIPIAHYMAAANAQYYATRDPLGAAGDFTTSPEISQMFGELIGLWCADLWDRAGRPDVAWVELGPGRGTLAADALRAMAKAGLTPAVHFIETSPTLRAAQAERVPNATWHDDTTSLPSDLPLIAVANEFFDALPIRQLVRTAGGWHERLVACQDLLFLPIAGKPVPDDLLPPHLHDAPPGSIVETSPASVAIMRDLATRIAAQGGAALVIDYGYMGPAIGDTFQAMRAHAFVNPFEHPGEHDLTAHVDMATLLAAAITARATPHGPATQGAFLTALGIDARAAALSSAAAERATAVAADRDRLVAAMGDLFKVIAITAPTWPSPEGLA</sequence>
<dbReference type="Gene3D" id="3.40.50.12710">
    <property type="match status" value="1"/>
</dbReference>
<gene>
    <name evidence="4" type="ORF">ACFONA_06080</name>
</gene>
<dbReference type="InterPro" id="IPR003788">
    <property type="entry name" value="NDUFAF7"/>
</dbReference>
<evidence type="ECO:0000313" key="5">
    <source>
        <dbReference type="Proteomes" id="UP001595713"/>
    </source>
</evidence>
<evidence type="ECO:0000256" key="3">
    <source>
        <dbReference type="SAM" id="MobiDB-lite"/>
    </source>
</evidence>
<dbReference type="Pfam" id="PF02636">
    <property type="entry name" value="Methyltransf_28"/>
    <property type="match status" value="1"/>
</dbReference>
<accession>A0ABV7SWS4</accession>
<proteinExistence type="predicted"/>
<keyword evidence="5" id="KW-1185">Reference proteome</keyword>
<dbReference type="GO" id="GO:0032259">
    <property type="term" value="P:methylation"/>
    <property type="evidence" value="ECO:0007669"/>
    <property type="project" value="UniProtKB-KW"/>
</dbReference>
<protein>
    <submittedName>
        <fullName evidence="4">Class I SAM-dependent methyltransferase</fullName>
    </submittedName>
</protein>
<feature type="region of interest" description="Disordered" evidence="3">
    <location>
        <begin position="1"/>
        <end position="27"/>
    </location>
</feature>
<dbReference type="PANTHER" id="PTHR12049:SF7">
    <property type="entry name" value="PROTEIN ARGININE METHYLTRANSFERASE NDUFAF7, MITOCHONDRIAL"/>
    <property type="match status" value="1"/>
</dbReference>
<reference evidence="5" key="1">
    <citation type="journal article" date="2019" name="Int. J. Syst. Evol. Microbiol.">
        <title>The Global Catalogue of Microorganisms (GCM) 10K type strain sequencing project: providing services to taxonomists for standard genome sequencing and annotation.</title>
        <authorList>
            <consortium name="The Broad Institute Genomics Platform"/>
            <consortium name="The Broad Institute Genome Sequencing Center for Infectious Disease"/>
            <person name="Wu L."/>
            <person name="Ma J."/>
        </authorList>
    </citation>
    <scope>NUCLEOTIDE SEQUENCE [LARGE SCALE GENOMIC DNA]</scope>
    <source>
        <strain evidence="5">KCTC 42739</strain>
    </source>
</reference>
<dbReference type="Proteomes" id="UP001595713">
    <property type="component" value="Unassembled WGS sequence"/>
</dbReference>
<name>A0ABV7SWS4_9SPHN</name>
<dbReference type="GO" id="GO:0008168">
    <property type="term" value="F:methyltransferase activity"/>
    <property type="evidence" value="ECO:0007669"/>
    <property type="project" value="UniProtKB-KW"/>
</dbReference>
<organism evidence="4 5">
    <name type="scientific">Sphingomonas hylomeconis</name>
    <dbReference type="NCBI Taxonomy" id="1395958"/>
    <lineage>
        <taxon>Bacteria</taxon>
        <taxon>Pseudomonadati</taxon>
        <taxon>Pseudomonadota</taxon>
        <taxon>Alphaproteobacteria</taxon>
        <taxon>Sphingomonadales</taxon>
        <taxon>Sphingomonadaceae</taxon>
        <taxon>Sphingomonas</taxon>
    </lineage>
</organism>
<dbReference type="EMBL" id="JBHRXP010000002">
    <property type="protein sequence ID" value="MFC3579730.1"/>
    <property type="molecule type" value="Genomic_DNA"/>
</dbReference>
<comment type="caution">
    <text evidence="4">The sequence shown here is derived from an EMBL/GenBank/DDBJ whole genome shotgun (WGS) entry which is preliminary data.</text>
</comment>
<keyword evidence="2" id="KW-0808">Transferase</keyword>
<evidence type="ECO:0000313" key="4">
    <source>
        <dbReference type="EMBL" id="MFC3579730.1"/>
    </source>
</evidence>